<feature type="domain" description="Arf-GAP" evidence="7">
    <location>
        <begin position="12"/>
        <end position="135"/>
    </location>
</feature>
<evidence type="ECO:0000256" key="4">
    <source>
        <dbReference type="ARBA" id="ARBA00022833"/>
    </source>
</evidence>
<dbReference type="SUPFAM" id="SSF57863">
    <property type="entry name" value="ArfGap/RecO-like zinc finger"/>
    <property type="match status" value="1"/>
</dbReference>
<organism evidence="8 9">
    <name type="scientific">Aspergillus coremiiformis</name>
    <dbReference type="NCBI Taxonomy" id="138285"/>
    <lineage>
        <taxon>Eukaryota</taxon>
        <taxon>Fungi</taxon>
        <taxon>Dikarya</taxon>
        <taxon>Ascomycota</taxon>
        <taxon>Pezizomycotina</taxon>
        <taxon>Eurotiomycetes</taxon>
        <taxon>Eurotiomycetidae</taxon>
        <taxon>Eurotiales</taxon>
        <taxon>Aspergillaceae</taxon>
        <taxon>Aspergillus</taxon>
        <taxon>Aspergillus subgen. Circumdati</taxon>
    </lineage>
</organism>
<dbReference type="PRINTS" id="PR00405">
    <property type="entry name" value="REVINTRACTNG"/>
</dbReference>
<dbReference type="Proteomes" id="UP000327118">
    <property type="component" value="Unassembled WGS sequence"/>
</dbReference>
<dbReference type="Pfam" id="PF01412">
    <property type="entry name" value="ArfGap"/>
    <property type="match status" value="1"/>
</dbReference>
<evidence type="ECO:0000259" key="7">
    <source>
        <dbReference type="PROSITE" id="PS50115"/>
    </source>
</evidence>
<evidence type="ECO:0000256" key="3">
    <source>
        <dbReference type="ARBA" id="ARBA00022771"/>
    </source>
</evidence>
<accession>A0A5N6ZFA8</accession>
<feature type="compositionally biased region" description="Low complexity" evidence="6">
    <location>
        <begin position="217"/>
        <end position="232"/>
    </location>
</feature>
<feature type="region of interest" description="Disordered" evidence="6">
    <location>
        <begin position="130"/>
        <end position="179"/>
    </location>
</feature>
<evidence type="ECO:0000313" key="9">
    <source>
        <dbReference type="Proteomes" id="UP000327118"/>
    </source>
</evidence>
<keyword evidence="4" id="KW-0862">Zinc</keyword>
<dbReference type="GO" id="GO:0008270">
    <property type="term" value="F:zinc ion binding"/>
    <property type="evidence" value="ECO:0007669"/>
    <property type="project" value="UniProtKB-KW"/>
</dbReference>
<evidence type="ECO:0000313" key="8">
    <source>
        <dbReference type="EMBL" id="KAE8356165.1"/>
    </source>
</evidence>
<dbReference type="SMART" id="SM00105">
    <property type="entry name" value="ArfGap"/>
    <property type="match status" value="1"/>
</dbReference>
<dbReference type="PANTHER" id="PTHR46395:SF1">
    <property type="entry name" value="ADP-RIBOSYLATION FACTOR GTPASE-ACTIVATING PROTEIN 1"/>
    <property type="match status" value="1"/>
</dbReference>
<dbReference type="Gene3D" id="1.10.220.150">
    <property type="entry name" value="Arf GTPase activating protein"/>
    <property type="match status" value="1"/>
</dbReference>
<dbReference type="FunFam" id="1.10.220.150:FF:000014">
    <property type="entry name" value="ADP-ribosylation factor GTPase-activating protein"/>
    <property type="match status" value="1"/>
</dbReference>
<dbReference type="PROSITE" id="PS50115">
    <property type="entry name" value="ARFGAP"/>
    <property type="match status" value="1"/>
</dbReference>
<dbReference type="CDD" id="cd08830">
    <property type="entry name" value="ArfGap_ArfGap1"/>
    <property type="match status" value="1"/>
</dbReference>
<keyword evidence="2" id="KW-0479">Metal-binding</keyword>
<dbReference type="InterPro" id="IPR001164">
    <property type="entry name" value="ArfGAP_dom"/>
</dbReference>
<evidence type="ECO:0000256" key="5">
    <source>
        <dbReference type="PROSITE-ProRule" id="PRU00288"/>
    </source>
</evidence>
<evidence type="ECO:0000256" key="6">
    <source>
        <dbReference type="SAM" id="MobiDB-lite"/>
    </source>
</evidence>
<sequence length="405" mass="43654">MSKMWEVDPETKAKLLQISKTNGNDKCCDCGAPSPQWASPKFGTFICLNCAGTHRGLGVHISFVRSITMDAFKNAEIQRMELGGNDPWKSFFDDHAITQSEGRTFEDSTIKERYEGEVGEEWKERLSAKVEGREYVPGQKPPQPKKRPAAEPVSSRSSTPLGRASPASHDGFGGMDGGRKERNEVYFAKLGSQNATRSDSVPPSQGGKFTGFGGGMPASSGPSRNPSGGNVPGFEDFQKDPMAALTKGFGWFTTAVGKSAKTVNDSYIQPTAKSLAESDFAAQARQHATLFGQNIQVGARGAAGHLQRFVEGPDENNAARRRAEPERKDFWDDFSTLAQEDNNHRRNVPRSSAIGTAAMKPAPTSTPSQFAAPSSATPPATTSGASTPGNPSTTAKEKDEWDNDW</sequence>
<keyword evidence="3 5" id="KW-0863">Zinc-finger</keyword>
<dbReference type="GO" id="GO:0005096">
    <property type="term" value="F:GTPase activator activity"/>
    <property type="evidence" value="ECO:0007669"/>
    <property type="project" value="UniProtKB-KW"/>
</dbReference>
<reference evidence="9" key="1">
    <citation type="submission" date="2019-04" db="EMBL/GenBank/DDBJ databases">
        <title>Friends and foes A comparative genomics studyof 23 Aspergillus species from section Flavi.</title>
        <authorList>
            <consortium name="DOE Joint Genome Institute"/>
            <person name="Kjaerbolling I."/>
            <person name="Vesth T."/>
            <person name="Frisvad J.C."/>
            <person name="Nybo J.L."/>
            <person name="Theobald S."/>
            <person name="Kildgaard S."/>
            <person name="Isbrandt T."/>
            <person name="Kuo A."/>
            <person name="Sato A."/>
            <person name="Lyhne E.K."/>
            <person name="Kogle M.E."/>
            <person name="Wiebenga A."/>
            <person name="Kun R.S."/>
            <person name="Lubbers R.J."/>
            <person name="Makela M.R."/>
            <person name="Barry K."/>
            <person name="Chovatia M."/>
            <person name="Clum A."/>
            <person name="Daum C."/>
            <person name="Haridas S."/>
            <person name="He G."/>
            <person name="LaButti K."/>
            <person name="Lipzen A."/>
            <person name="Mondo S."/>
            <person name="Riley R."/>
            <person name="Salamov A."/>
            <person name="Simmons B.A."/>
            <person name="Magnuson J.K."/>
            <person name="Henrissat B."/>
            <person name="Mortensen U.H."/>
            <person name="Larsen T.O."/>
            <person name="Devries R.P."/>
            <person name="Grigoriev I.V."/>
            <person name="Machida M."/>
            <person name="Baker S.E."/>
            <person name="Andersen M.R."/>
        </authorList>
    </citation>
    <scope>NUCLEOTIDE SEQUENCE [LARGE SCALE GENOMIC DNA]</scope>
    <source>
        <strain evidence="9">CBS 553.77</strain>
    </source>
</reference>
<evidence type="ECO:0000256" key="1">
    <source>
        <dbReference type="ARBA" id="ARBA00022468"/>
    </source>
</evidence>
<dbReference type="InterPro" id="IPR038508">
    <property type="entry name" value="ArfGAP_dom_sf"/>
</dbReference>
<keyword evidence="1" id="KW-0343">GTPase activation</keyword>
<feature type="region of interest" description="Disordered" evidence="6">
    <location>
        <begin position="340"/>
        <end position="405"/>
    </location>
</feature>
<dbReference type="EMBL" id="ML739042">
    <property type="protein sequence ID" value="KAE8356165.1"/>
    <property type="molecule type" value="Genomic_DNA"/>
</dbReference>
<protein>
    <recommendedName>
        <fullName evidence="7">Arf-GAP domain-containing protein</fullName>
    </recommendedName>
</protein>
<name>A0A5N6ZFA8_9EURO</name>
<evidence type="ECO:0000256" key="2">
    <source>
        <dbReference type="ARBA" id="ARBA00022723"/>
    </source>
</evidence>
<feature type="compositionally biased region" description="Polar residues" evidence="6">
    <location>
        <begin position="191"/>
        <end position="203"/>
    </location>
</feature>
<feature type="compositionally biased region" description="Low complexity" evidence="6">
    <location>
        <begin position="361"/>
        <end position="388"/>
    </location>
</feature>
<gene>
    <name evidence="8" type="ORF">BDV28DRAFT_127757</name>
</gene>
<feature type="region of interest" description="Disordered" evidence="6">
    <location>
        <begin position="191"/>
        <end position="232"/>
    </location>
</feature>
<dbReference type="AlphaFoldDB" id="A0A5N6ZFA8"/>
<dbReference type="GO" id="GO:0032012">
    <property type="term" value="P:regulation of ARF protein signal transduction"/>
    <property type="evidence" value="ECO:0007669"/>
    <property type="project" value="TreeGrafter"/>
</dbReference>
<proteinExistence type="predicted"/>
<dbReference type="GO" id="GO:0000139">
    <property type="term" value="C:Golgi membrane"/>
    <property type="evidence" value="ECO:0007669"/>
    <property type="project" value="TreeGrafter"/>
</dbReference>
<dbReference type="OrthoDB" id="983479at2759"/>
<dbReference type="PANTHER" id="PTHR46395">
    <property type="entry name" value="ADP-RIBOSYLATION FACTOR GTPASE-ACTIVATING PROTEIN 1"/>
    <property type="match status" value="1"/>
</dbReference>
<keyword evidence="9" id="KW-1185">Reference proteome</keyword>
<dbReference type="GO" id="GO:0030100">
    <property type="term" value="P:regulation of endocytosis"/>
    <property type="evidence" value="ECO:0007669"/>
    <property type="project" value="TreeGrafter"/>
</dbReference>
<dbReference type="InterPro" id="IPR037278">
    <property type="entry name" value="ARFGAP/RecO"/>
</dbReference>